<protein>
    <submittedName>
        <fullName evidence="1">Uncharacterized protein</fullName>
    </submittedName>
</protein>
<keyword evidence="2" id="KW-1185">Reference proteome</keyword>
<proteinExistence type="predicted"/>
<dbReference type="HOGENOM" id="CLU_3360859_0_0_1"/>
<comment type="caution">
    <text evidence="1">The sequence shown here is derived from an EMBL/GenBank/DDBJ whole genome shotgun (WGS) entry which is preliminary data.</text>
</comment>
<dbReference type="AlphaFoldDB" id="V9EV70"/>
<reference evidence="1 2" key="1">
    <citation type="submission" date="2013-11" db="EMBL/GenBank/DDBJ databases">
        <title>The Genome Sequence of Phytophthora parasitica P1569.</title>
        <authorList>
            <consortium name="The Broad Institute Genomics Platform"/>
            <person name="Russ C."/>
            <person name="Tyler B."/>
            <person name="Panabieres F."/>
            <person name="Shan W."/>
            <person name="Tripathy S."/>
            <person name="Grunwald N."/>
            <person name="Machado M."/>
            <person name="Johnson C.S."/>
            <person name="Arredondo F."/>
            <person name="Hong C."/>
            <person name="Coffey M."/>
            <person name="Young S.K."/>
            <person name="Zeng Q."/>
            <person name="Gargeya S."/>
            <person name="Fitzgerald M."/>
            <person name="Abouelleil A."/>
            <person name="Alvarado L."/>
            <person name="Chapman S.B."/>
            <person name="Gainer-Dewar J."/>
            <person name="Goldberg J."/>
            <person name="Griggs A."/>
            <person name="Gujja S."/>
            <person name="Hansen M."/>
            <person name="Howarth C."/>
            <person name="Imamovic A."/>
            <person name="Ireland A."/>
            <person name="Larimer J."/>
            <person name="McCowan C."/>
            <person name="Murphy C."/>
            <person name="Pearson M."/>
            <person name="Poon T.W."/>
            <person name="Priest M."/>
            <person name="Roberts A."/>
            <person name="Saif S."/>
            <person name="Shea T."/>
            <person name="Sykes S."/>
            <person name="Wortman J."/>
            <person name="Nusbaum C."/>
            <person name="Birren B."/>
        </authorList>
    </citation>
    <scope>NUCLEOTIDE SEQUENCE [LARGE SCALE GENOMIC DNA]</scope>
    <source>
        <strain evidence="1 2">P1569</strain>
    </source>
</reference>
<evidence type="ECO:0000313" key="1">
    <source>
        <dbReference type="EMBL" id="ETI43164.1"/>
    </source>
</evidence>
<dbReference type="Proteomes" id="UP000018721">
    <property type="component" value="Unassembled WGS sequence"/>
</dbReference>
<accession>V9EV70</accession>
<organism evidence="1 2">
    <name type="scientific">Phytophthora nicotianae P1569</name>
    <dbReference type="NCBI Taxonomy" id="1317065"/>
    <lineage>
        <taxon>Eukaryota</taxon>
        <taxon>Sar</taxon>
        <taxon>Stramenopiles</taxon>
        <taxon>Oomycota</taxon>
        <taxon>Peronosporomycetes</taxon>
        <taxon>Peronosporales</taxon>
        <taxon>Peronosporaceae</taxon>
        <taxon>Phytophthora</taxon>
    </lineage>
</organism>
<sequence length="36" mass="4050">MRTRTATWATLSFCARTLSILRQSRTPLMSSSPTGY</sequence>
<dbReference type="EMBL" id="ANIZ01002021">
    <property type="protein sequence ID" value="ETI43164.1"/>
    <property type="molecule type" value="Genomic_DNA"/>
</dbReference>
<name>V9EV70_PHYNI</name>
<gene>
    <name evidence="1" type="ORF">F443_11868</name>
</gene>
<evidence type="ECO:0000313" key="2">
    <source>
        <dbReference type="Proteomes" id="UP000018721"/>
    </source>
</evidence>